<evidence type="ECO:0000256" key="2">
    <source>
        <dbReference type="ARBA" id="ARBA00010701"/>
    </source>
</evidence>
<dbReference type="Pfam" id="PF00151">
    <property type="entry name" value="Lipase"/>
    <property type="match status" value="1"/>
</dbReference>
<accession>A0A9N9S0A5</accession>
<dbReference type="PANTHER" id="PTHR11610:SF104">
    <property type="entry name" value="AGAP010328-PA"/>
    <property type="match status" value="1"/>
</dbReference>
<sequence>MTLVAQKSLFLLLVSIIAVFGDFEDSITFTAFTKDGDNFVSTFDDNLTERGCNSSEKVAVVVHGWGESMETNWVNDLIKNLREYRGGCIIFMDYSNHSIDRDYFNLVRKFGPISSVLIRKLDQLNNQGFDDKNMFMYGFSFGAQLSIYAGMSFGKNRIAEMDLCDPAGPGFVLAFELRPTFAAKNVQCIHTSSAKGTMKRNCHQDWLMGKCGRSQDAAGIFPRGSHGLCPKFYNSAFTNNFYATENMYRCPSRRVAVNVPKNFKMGYMETRKNKVFGDLFSPTSECYPYNNLPAAGIDNRPGPFARMRRQRLTQELRRCEA</sequence>
<evidence type="ECO:0000259" key="6">
    <source>
        <dbReference type="Pfam" id="PF00151"/>
    </source>
</evidence>
<evidence type="ECO:0000256" key="1">
    <source>
        <dbReference type="ARBA" id="ARBA00004613"/>
    </source>
</evidence>
<dbReference type="InterPro" id="IPR029058">
    <property type="entry name" value="AB_hydrolase_fold"/>
</dbReference>
<dbReference type="PRINTS" id="PR00821">
    <property type="entry name" value="TAGLIPASE"/>
</dbReference>
<keyword evidence="3" id="KW-0964">Secreted</keyword>
<gene>
    <name evidence="7" type="ORF">CHIRRI_LOCUS11647</name>
</gene>
<dbReference type="PANTHER" id="PTHR11610">
    <property type="entry name" value="LIPASE"/>
    <property type="match status" value="1"/>
</dbReference>
<dbReference type="AlphaFoldDB" id="A0A9N9S0A5"/>
<keyword evidence="5" id="KW-0732">Signal</keyword>
<protein>
    <recommendedName>
        <fullName evidence="6">Lipase domain-containing protein</fullName>
    </recommendedName>
</protein>
<dbReference type="GO" id="GO:0005615">
    <property type="term" value="C:extracellular space"/>
    <property type="evidence" value="ECO:0007669"/>
    <property type="project" value="TreeGrafter"/>
</dbReference>
<dbReference type="SUPFAM" id="SSF53474">
    <property type="entry name" value="alpha/beta-Hydrolases"/>
    <property type="match status" value="1"/>
</dbReference>
<evidence type="ECO:0000256" key="5">
    <source>
        <dbReference type="SAM" id="SignalP"/>
    </source>
</evidence>
<dbReference type="Proteomes" id="UP001153620">
    <property type="component" value="Chromosome 3"/>
</dbReference>
<dbReference type="EMBL" id="OU895879">
    <property type="protein sequence ID" value="CAG9808811.1"/>
    <property type="molecule type" value="Genomic_DNA"/>
</dbReference>
<evidence type="ECO:0000313" key="8">
    <source>
        <dbReference type="Proteomes" id="UP001153620"/>
    </source>
</evidence>
<dbReference type="GO" id="GO:0016298">
    <property type="term" value="F:lipase activity"/>
    <property type="evidence" value="ECO:0007669"/>
    <property type="project" value="InterPro"/>
</dbReference>
<dbReference type="GO" id="GO:0016042">
    <property type="term" value="P:lipid catabolic process"/>
    <property type="evidence" value="ECO:0007669"/>
    <property type="project" value="TreeGrafter"/>
</dbReference>
<keyword evidence="8" id="KW-1185">Reference proteome</keyword>
<feature type="domain" description="Lipase" evidence="6">
    <location>
        <begin position="33"/>
        <end position="198"/>
    </location>
</feature>
<dbReference type="InterPro" id="IPR000734">
    <property type="entry name" value="TAG_lipase"/>
</dbReference>
<dbReference type="GO" id="GO:0017171">
    <property type="term" value="F:serine hydrolase activity"/>
    <property type="evidence" value="ECO:0007669"/>
    <property type="project" value="TreeGrafter"/>
</dbReference>
<evidence type="ECO:0000256" key="4">
    <source>
        <dbReference type="RuleBase" id="RU004262"/>
    </source>
</evidence>
<comment type="similarity">
    <text evidence="2 4">Belongs to the AB hydrolase superfamily. Lipase family.</text>
</comment>
<organism evidence="7 8">
    <name type="scientific">Chironomus riparius</name>
    <dbReference type="NCBI Taxonomy" id="315576"/>
    <lineage>
        <taxon>Eukaryota</taxon>
        <taxon>Metazoa</taxon>
        <taxon>Ecdysozoa</taxon>
        <taxon>Arthropoda</taxon>
        <taxon>Hexapoda</taxon>
        <taxon>Insecta</taxon>
        <taxon>Pterygota</taxon>
        <taxon>Neoptera</taxon>
        <taxon>Endopterygota</taxon>
        <taxon>Diptera</taxon>
        <taxon>Nematocera</taxon>
        <taxon>Chironomoidea</taxon>
        <taxon>Chironomidae</taxon>
        <taxon>Chironominae</taxon>
        <taxon>Chironomus</taxon>
    </lineage>
</organism>
<dbReference type="InterPro" id="IPR013818">
    <property type="entry name" value="Lipase"/>
</dbReference>
<name>A0A9N9S0A5_9DIPT</name>
<comment type="subcellular location">
    <subcellularLocation>
        <location evidence="1">Secreted</location>
    </subcellularLocation>
</comment>
<feature type="signal peptide" evidence="5">
    <location>
        <begin position="1"/>
        <end position="21"/>
    </location>
</feature>
<evidence type="ECO:0000256" key="3">
    <source>
        <dbReference type="ARBA" id="ARBA00022525"/>
    </source>
</evidence>
<feature type="chain" id="PRO_5040295788" description="Lipase domain-containing protein" evidence="5">
    <location>
        <begin position="22"/>
        <end position="321"/>
    </location>
</feature>
<dbReference type="Gene3D" id="3.40.50.1820">
    <property type="entry name" value="alpha/beta hydrolase"/>
    <property type="match status" value="1"/>
</dbReference>
<proteinExistence type="inferred from homology"/>
<evidence type="ECO:0000313" key="7">
    <source>
        <dbReference type="EMBL" id="CAG9808811.1"/>
    </source>
</evidence>
<dbReference type="OrthoDB" id="7907111at2759"/>
<reference evidence="7" key="2">
    <citation type="submission" date="2022-10" db="EMBL/GenBank/DDBJ databases">
        <authorList>
            <consortium name="ENA_rothamsted_submissions"/>
            <consortium name="culmorum"/>
            <person name="King R."/>
        </authorList>
    </citation>
    <scope>NUCLEOTIDE SEQUENCE</scope>
</reference>
<reference evidence="7" key="1">
    <citation type="submission" date="2022-01" db="EMBL/GenBank/DDBJ databases">
        <authorList>
            <person name="King R."/>
        </authorList>
    </citation>
    <scope>NUCLEOTIDE SEQUENCE</scope>
</reference>